<evidence type="ECO:0000313" key="5">
    <source>
        <dbReference type="Proteomes" id="UP000548476"/>
    </source>
</evidence>
<dbReference type="CDD" id="cd05251">
    <property type="entry name" value="NmrA_like_SDR_a"/>
    <property type="match status" value="1"/>
</dbReference>
<dbReference type="Gene3D" id="3.40.50.720">
    <property type="entry name" value="NAD(P)-binding Rossmann-like Domain"/>
    <property type="match status" value="1"/>
</dbReference>
<dbReference type="RefSeq" id="WP_184792759.1">
    <property type="nucleotide sequence ID" value="NZ_BONT01000028.1"/>
</dbReference>
<proteinExistence type="inferred from homology"/>
<dbReference type="Proteomes" id="UP000548476">
    <property type="component" value="Unassembled WGS sequence"/>
</dbReference>
<reference evidence="4 5" key="1">
    <citation type="submission" date="2020-08" db="EMBL/GenBank/DDBJ databases">
        <title>Genomic Encyclopedia of Type Strains, Phase IV (KMG-IV): sequencing the most valuable type-strain genomes for metagenomic binning, comparative biology and taxonomic classification.</title>
        <authorList>
            <person name="Goeker M."/>
        </authorList>
    </citation>
    <scope>NUCLEOTIDE SEQUENCE [LARGE SCALE GENOMIC DNA]</scope>
    <source>
        <strain evidence="4 5">YIM 65646</strain>
    </source>
</reference>
<dbReference type="EMBL" id="JACHGT010000024">
    <property type="protein sequence ID" value="MBB6039677.1"/>
    <property type="molecule type" value="Genomic_DNA"/>
</dbReference>
<feature type="domain" description="NmrA-like" evidence="3">
    <location>
        <begin position="3"/>
        <end position="220"/>
    </location>
</feature>
<dbReference type="SUPFAM" id="SSF51735">
    <property type="entry name" value="NAD(P)-binding Rossmann-fold domains"/>
    <property type="match status" value="1"/>
</dbReference>
<protein>
    <submittedName>
        <fullName evidence="4">Uncharacterized protein YbjT (DUF2867 family)</fullName>
    </submittedName>
</protein>
<dbReference type="PANTHER" id="PTHR42748">
    <property type="entry name" value="NITROGEN METABOLITE REPRESSION PROTEIN NMRA FAMILY MEMBER"/>
    <property type="match status" value="1"/>
</dbReference>
<gene>
    <name evidence="4" type="ORF">HNR73_007574</name>
</gene>
<keyword evidence="5" id="KW-1185">Reference proteome</keyword>
<evidence type="ECO:0000313" key="4">
    <source>
        <dbReference type="EMBL" id="MBB6039677.1"/>
    </source>
</evidence>
<dbReference type="InterPro" id="IPR036291">
    <property type="entry name" value="NAD(P)-bd_dom_sf"/>
</dbReference>
<dbReference type="Gene3D" id="3.90.25.10">
    <property type="entry name" value="UDP-galactose 4-epimerase, domain 1"/>
    <property type="match status" value="1"/>
</dbReference>
<dbReference type="Pfam" id="PF05368">
    <property type="entry name" value="NmrA"/>
    <property type="match status" value="1"/>
</dbReference>
<evidence type="ECO:0000256" key="2">
    <source>
        <dbReference type="ARBA" id="ARBA00022857"/>
    </source>
</evidence>
<name>A0A841G203_9ACTN</name>
<dbReference type="InterPro" id="IPR051164">
    <property type="entry name" value="NmrA-like_oxidored"/>
</dbReference>
<dbReference type="AlphaFoldDB" id="A0A841G203"/>
<organism evidence="4 5">
    <name type="scientific">Phytomonospora endophytica</name>
    <dbReference type="NCBI Taxonomy" id="714109"/>
    <lineage>
        <taxon>Bacteria</taxon>
        <taxon>Bacillati</taxon>
        <taxon>Actinomycetota</taxon>
        <taxon>Actinomycetes</taxon>
        <taxon>Micromonosporales</taxon>
        <taxon>Micromonosporaceae</taxon>
        <taxon>Phytomonospora</taxon>
    </lineage>
</organism>
<evidence type="ECO:0000256" key="1">
    <source>
        <dbReference type="ARBA" id="ARBA00006328"/>
    </source>
</evidence>
<sequence>MRTILVTGATGQQGNAAARHLLKNGWHVRALVRDPARATELAAAGAELVVGDMTDRDALDAATAGAHGVFSVQPANFGEEVVDEVSMGVNVADAAEAAGVEHLVYTSVGGADRVVGDGPWHTKTRIEAHIAGLGIPTTVLRPVMFMENHAHPVIGVRGPRAVIRLIPETARVQLIAVDDIGAFAALAFADPDRHAGKAYELAGDELTRDDLAAAITTAAGPIDLSPHTPETLAAMGAASSIPTGESFAGWRADIPALREIHPGMLRFTQWLETEGAAGLRG</sequence>
<dbReference type="InterPro" id="IPR008030">
    <property type="entry name" value="NmrA-like"/>
</dbReference>
<comment type="similarity">
    <text evidence="1">Belongs to the NmrA-type oxidoreductase family.</text>
</comment>
<comment type="caution">
    <text evidence="4">The sequence shown here is derived from an EMBL/GenBank/DDBJ whole genome shotgun (WGS) entry which is preliminary data.</text>
</comment>
<keyword evidence="2" id="KW-0521">NADP</keyword>
<accession>A0A841G203</accession>
<dbReference type="PANTHER" id="PTHR42748:SF7">
    <property type="entry name" value="NMRA LIKE REDOX SENSOR 1-RELATED"/>
    <property type="match status" value="1"/>
</dbReference>
<evidence type="ECO:0000259" key="3">
    <source>
        <dbReference type="Pfam" id="PF05368"/>
    </source>
</evidence>